<feature type="chain" id="PRO_5029528225" evidence="3">
    <location>
        <begin position="20"/>
        <end position="2339"/>
    </location>
</feature>
<feature type="domain" description="LTD" evidence="4">
    <location>
        <begin position="2047"/>
        <end position="2178"/>
    </location>
</feature>
<dbReference type="Pfam" id="PF13205">
    <property type="entry name" value="Big_5"/>
    <property type="match status" value="1"/>
</dbReference>
<feature type="domain" description="LTD" evidence="4">
    <location>
        <begin position="1785"/>
        <end position="1906"/>
    </location>
</feature>
<dbReference type="InterPro" id="IPR014755">
    <property type="entry name" value="Cu-Rt/internalin_Ig-like"/>
</dbReference>
<evidence type="ECO:0000256" key="1">
    <source>
        <dbReference type="ARBA" id="ARBA00022729"/>
    </source>
</evidence>
<dbReference type="SUPFAM" id="SSF74853">
    <property type="entry name" value="Lamin A/C globular tail domain"/>
    <property type="match status" value="1"/>
</dbReference>
<dbReference type="Proteomes" id="UP000251835">
    <property type="component" value="Unassembled WGS sequence"/>
</dbReference>
<dbReference type="InterPro" id="IPR032812">
    <property type="entry name" value="SbsA_Ig"/>
</dbReference>
<accession>A0A7L4UQD0</accession>
<feature type="region of interest" description="Disordered" evidence="2">
    <location>
        <begin position="1920"/>
        <end position="1970"/>
    </location>
</feature>
<feature type="signal peptide" evidence="3">
    <location>
        <begin position="1"/>
        <end position="19"/>
    </location>
</feature>
<dbReference type="InterPro" id="IPR001322">
    <property type="entry name" value="Lamin_tail_dom"/>
</dbReference>
<name>A0A7L4UQD0_BALHA</name>
<dbReference type="OrthoDB" id="9758406at2"/>
<dbReference type="Gene3D" id="2.60.40.1220">
    <property type="match status" value="2"/>
</dbReference>
<dbReference type="Gene3D" id="2.60.40.1260">
    <property type="entry name" value="Lamin Tail domain"/>
    <property type="match status" value="1"/>
</dbReference>
<keyword evidence="1 3" id="KW-0732">Signal</keyword>
<proteinExistence type="predicted"/>
<comment type="caution">
    <text evidence="5">The sequence shown here is derived from an EMBL/GenBank/DDBJ whole genome shotgun (WGS) entry which is preliminary data.</text>
</comment>
<dbReference type="InterPro" id="IPR036415">
    <property type="entry name" value="Lamin_tail_dom_sf"/>
</dbReference>
<protein>
    <submittedName>
        <fullName evidence="5">Lamin tail-like protein</fullName>
    </submittedName>
</protein>
<dbReference type="EMBL" id="QENZ01000003">
    <property type="protein sequence ID" value="PVX51960.1"/>
    <property type="molecule type" value="Genomic_DNA"/>
</dbReference>
<evidence type="ECO:0000313" key="6">
    <source>
        <dbReference type="Proteomes" id="UP000251835"/>
    </source>
</evidence>
<organism evidence="5 6">
    <name type="scientific">Balneicella halophila</name>
    <dbReference type="NCBI Taxonomy" id="1537566"/>
    <lineage>
        <taxon>Bacteria</taxon>
        <taxon>Pseudomonadati</taxon>
        <taxon>Bacteroidota</taxon>
        <taxon>Bacteroidia</taxon>
        <taxon>Bacteroidales</taxon>
        <taxon>Balneicellaceae</taxon>
        <taxon>Balneicella</taxon>
    </lineage>
</organism>
<evidence type="ECO:0000259" key="4">
    <source>
        <dbReference type="PROSITE" id="PS51841"/>
    </source>
</evidence>
<evidence type="ECO:0000256" key="3">
    <source>
        <dbReference type="SAM" id="SignalP"/>
    </source>
</evidence>
<dbReference type="Pfam" id="PF00932">
    <property type="entry name" value="LTD"/>
    <property type="match status" value="1"/>
</dbReference>
<keyword evidence="6" id="KW-1185">Reference proteome</keyword>
<reference evidence="5 6" key="1">
    <citation type="submission" date="2018-05" db="EMBL/GenBank/DDBJ databases">
        <title>Genomic Encyclopedia of Type Strains, Phase IV (KMG-IV): sequencing the most valuable type-strain genomes for metagenomic binning, comparative biology and taxonomic classification.</title>
        <authorList>
            <person name="Goeker M."/>
        </authorList>
    </citation>
    <scope>NUCLEOTIDE SEQUENCE [LARGE SCALE GENOMIC DNA]</scope>
    <source>
        <strain evidence="5 6">DSM 28579</strain>
    </source>
</reference>
<dbReference type="PROSITE" id="PS51841">
    <property type="entry name" value="LTD"/>
    <property type="match status" value="2"/>
</dbReference>
<feature type="compositionally biased region" description="Polar residues" evidence="2">
    <location>
        <begin position="1928"/>
        <end position="1938"/>
    </location>
</feature>
<evidence type="ECO:0000256" key="2">
    <source>
        <dbReference type="SAM" id="MobiDB-lite"/>
    </source>
</evidence>
<sequence>MKFSFTLTFLMLLSLPLFAQTTIWEENFNSQVGKGVSGDGSGGISIDLAGVNWTLDYSNCTFTADDDYVKVKSYYSGGRFKAKDCDGEAIWESEAITITNYTDINISIKAGETGNSVNIAKKYIKFYSVVDGVETLFATNGSLGDTNFPSATASTVASTGDELKIRIKLRSDYAQDVFFDDIKVTGILSSTSVNDTNSEISEADIPILAQTISVADASNTANNVFKFQIIDKGTADGKPTNVTRIILKKGATNTLDWSTELAEASIESGADSYAGTITANELIFQLPTAITIADGDSKELILKIKTVNNLAENTQFQTFIDTSHGFTASNTGSTFTSTLTARIVSAITTFDVKATKLRFKVQPTDTQINTIITPAIKVEAVDANGNVDTDYVADVILTATNISGTTTVTTVSGTATFGDIMFSNPGSNKTITASAGSLSSAISNAFIVADATDNDSDILSPSSQISAVTIASTAITQTDAVKVFRFTIEDRGSQDGKATIPTRIVLTPAIGNTATWTETISGVTLSEGTINAVDINDKKIIIDLTGIYIADGNSKDIDFGVFLKSNVTDKSKLQFEIPSTPHENLANATGSTFSTTITGATSEIATINVTATKIKFTKQPPTSVVKNTAFELELLATDLYGNIDMDYNESVMLTAVNITGTTSTTFNIGKATLAAVKISTPAQNVKILATSGSLVTETQAFEVTDQIDATSIIKSATSPATTDISPNETKELFSFEIEDKGGDGYPTKVTKIVIVPASSNQLEWSEILQNVSLKSGGAIVTASTTISDSKIEMSIAENNLSIDEGTTKVFTLTGTLTTSPIEEGKIIAFEIPANGHHAENSATQSSKFATVFGSSIKSTNIKTKIEATKIIVTKQPTETPAGEPITKSILAELVDDYGNLDKDNNLEVAMSVASGTGTLSPTNALSQTFNQGIAFWKNLLYNRIEKAVFKISSNSFSTNTAPILFTKEQSSIITNSNSPIQNDTISSSRNTVSQAKDLFKFVIKDKGDDGLPSIIQKIRLIKGKEFSQSRLYYLIGGIILKHNGSVIGQISKLSSSNGYSDVEIALNTPLLVADGDEAKITASIFLSTHKKLQEGEKIQLAIEDEHGWTIDNAGSLFISPLPQDIISPIFTIDAIATNLAFDEVPEGISINSPFSVTIIATDEQGNIDKDYNGKVTLSREAGTGILTSTASMTVNFTNGKATWTELKYDTGESLTLLASSPEFDPFESPVISTLDTDSELVNPDQPLNDNTISSLITDEDNPHPIFSFAVVDKGTEDDKPTILKMLTFKNAFPNNGANWKTNIRGAVLLQDGIPIATTDKITEDEIIFSSTNDIVSISNASKENLTLSIYLKYNNIEDNKVIQCKISSNDTDFSTNGAGTGLADLANDILSSKTTIEVIATRVDFLSVPYALESSKELFDVSLGARDSNGNIDTDYSESVSLKDSQILTSTDFSKGIVTLSKLRQSGDDNFELIAESGSLNSASQVVQISTISIDLDDDFEDGSLQSWNSSTDWKASILSPINGTHSLKHNLKEVTGTSYIAKSIGDFNVKDGTTVWRWQMKNGDWNPSSSNNFYYVLASESNDFSIGTSYIVGVNQSDSDKLLTLYKVQDGNTTTLISSEMYWNQANTAGIEVKLSSDGIWKLSYDNNGGFDNLYTTGTAIDAVVAPQTIYSGFVFNYASSSRAGLFWADDVLTYHFKTAPKVDSLKVVSATQLQLFFNQTMDKTTVEDIQNYTIDKNINVIKSEQNKPNEVILHTSELQTDVYELILANLKNDADIEMPDTTLRFNYLSDAKAGDVIINEIMADDNPAVQLPEREYIELYNTTDKPFVTTDWKITIGNYERIFPTDTIQPGEYVILCSTSAKDELSIYGKTIVITSFPALTNKEGTIILKNTKGNEIDNVTYSSDWYNDETKNDGGWSLERIDASAPSNSRSNWSASVDERGGTPGEKNSIDGIVLDDTPPSVTHVSPSSKTQLVLTINEPIDENYAKKLELYDVNGMGNPESITIADEGKQITLNFKEEFQYGKNYTLTIKEIIDLFGNALENYSAAFGLPELALPNEVIINEILFNPVSNNVDYVELYNNSSKILNLSTLFIATRDSNNELKSVYPIGKTPRLLSSGEFVVLTTDASLVAEQYFVKYPEKMLEMSFLPSFPNDEGTVVILNQESVVIDEFHYTDDMHLKLLVSTDGVSLERIYYDLPTQDANNWHSAAEIAGFGTPTYKNSVFSDSKTIGNEIFIEPKVFSPNGDGIDDIMQIHYEFDAPGQVANVIVFDSKGRQIIDLARNLTLDTKGVISWDGVNATNARARTGRYIIFIEIFDLNGNVKNYKRSCVLHGLFK</sequence>
<gene>
    <name evidence="5" type="ORF">C7377_0254</name>
</gene>
<dbReference type="RefSeq" id="WP_116495526.1">
    <property type="nucleotide sequence ID" value="NZ_QENZ01000003.1"/>
</dbReference>
<evidence type="ECO:0000313" key="5">
    <source>
        <dbReference type="EMBL" id="PVX51960.1"/>
    </source>
</evidence>
<feature type="compositionally biased region" description="Low complexity" evidence="2">
    <location>
        <begin position="1961"/>
        <end position="1970"/>
    </location>
</feature>